<sequence length="52" mass="6006">MKIFRFKRGRAAGAPSWTNRALVVLYLTGLLIMLVTMVVIRFRLDRLVEITV</sequence>
<proteinExistence type="predicted"/>
<evidence type="ECO:0000313" key="3">
    <source>
        <dbReference type="Proteomes" id="UP000186400"/>
    </source>
</evidence>
<feature type="transmembrane region" description="Helical" evidence="1">
    <location>
        <begin position="21"/>
        <end position="42"/>
    </location>
</feature>
<dbReference type="EMBL" id="FTMS01000008">
    <property type="protein sequence ID" value="SIQ40265.1"/>
    <property type="molecule type" value="Genomic_DNA"/>
</dbReference>
<dbReference type="Proteomes" id="UP000186400">
    <property type="component" value="Unassembled WGS sequence"/>
</dbReference>
<evidence type="ECO:0000256" key="1">
    <source>
        <dbReference type="SAM" id="Phobius"/>
    </source>
</evidence>
<dbReference type="RefSeq" id="WP_159438753.1">
    <property type="nucleotide sequence ID" value="NZ_FTMS01000008.1"/>
</dbReference>
<dbReference type="AlphaFoldDB" id="A0A1N6SGI2"/>
<gene>
    <name evidence="2" type="ORF">SAMN05920897_10876</name>
</gene>
<keyword evidence="1" id="KW-0812">Transmembrane</keyword>
<protein>
    <submittedName>
        <fullName evidence="2">Uncharacterized protein</fullName>
    </submittedName>
</protein>
<keyword evidence="1" id="KW-0472">Membrane</keyword>
<dbReference type="STRING" id="159291.SAMN05920897_10876"/>
<organism evidence="2 3">
    <name type="scientific">Alkalispirochaeta americana</name>
    <dbReference type="NCBI Taxonomy" id="159291"/>
    <lineage>
        <taxon>Bacteria</taxon>
        <taxon>Pseudomonadati</taxon>
        <taxon>Spirochaetota</taxon>
        <taxon>Spirochaetia</taxon>
        <taxon>Spirochaetales</taxon>
        <taxon>Spirochaetaceae</taxon>
        <taxon>Alkalispirochaeta</taxon>
    </lineage>
</organism>
<reference evidence="2 3" key="1">
    <citation type="submission" date="2017-01" db="EMBL/GenBank/DDBJ databases">
        <authorList>
            <person name="Mah S.A."/>
            <person name="Swanson W.J."/>
            <person name="Moy G.W."/>
            <person name="Vacquier V.D."/>
        </authorList>
    </citation>
    <scope>NUCLEOTIDE SEQUENCE [LARGE SCALE GENOMIC DNA]</scope>
    <source>
        <strain evidence="2 3">ASpG1</strain>
    </source>
</reference>
<keyword evidence="3" id="KW-1185">Reference proteome</keyword>
<keyword evidence="1" id="KW-1133">Transmembrane helix</keyword>
<accession>A0A1N6SGI2</accession>
<name>A0A1N6SGI2_9SPIO</name>
<evidence type="ECO:0000313" key="2">
    <source>
        <dbReference type="EMBL" id="SIQ40265.1"/>
    </source>
</evidence>